<dbReference type="Pfam" id="PF00248">
    <property type="entry name" value="Aldo_ket_red"/>
    <property type="match status" value="1"/>
</dbReference>
<comment type="caution">
    <text evidence="3">The sequence shown here is derived from an EMBL/GenBank/DDBJ whole genome shotgun (WGS) entry which is preliminary data.</text>
</comment>
<keyword evidence="1" id="KW-0560">Oxidoreductase</keyword>
<dbReference type="PROSITE" id="PS00063">
    <property type="entry name" value="ALDOKETO_REDUCTASE_3"/>
    <property type="match status" value="1"/>
</dbReference>
<gene>
    <name evidence="3" type="ORF">BZA70DRAFT_278750</name>
</gene>
<dbReference type="PROSITE" id="PS00062">
    <property type="entry name" value="ALDOKETO_REDUCTASE_2"/>
    <property type="match status" value="1"/>
</dbReference>
<dbReference type="PANTHER" id="PTHR43827:SF13">
    <property type="entry name" value="ALDO_KETO REDUCTASE FAMILY PROTEIN"/>
    <property type="match status" value="1"/>
</dbReference>
<dbReference type="InterPro" id="IPR023210">
    <property type="entry name" value="NADP_OxRdtase_dom"/>
</dbReference>
<dbReference type="CDD" id="cd19071">
    <property type="entry name" value="AKR_AKR1-5-like"/>
    <property type="match status" value="1"/>
</dbReference>
<proteinExistence type="predicted"/>
<evidence type="ECO:0000259" key="2">
    <source>
        <dbReference type="Pfam" id="PF00248"/>
    </source>
</evidence>
<evidence type="ECO:0000313" key="4">
    <source>
        <dbReference type="Proteomes" id="UP001498771"/>
    </source>
</evidence>
<dbReference type="InterPro" id="IPR036812">
    <property type="entry name" value="NAD(P)_OxRdtase_dom_sf"/>
</dbReference>
<keyword evidence="4" id="KW-1185">Reference proteome</keyword>
<dbReference type="RefSeq" id="XP_064767991.1">
    <property type="nucleotide sequence ID" value="XM_064912650.1"/>
</dbReference>
<dbReference type="InterPro" id="IPR018170">
    <property type="entry name" value="Aldo/ket_reductase_CS"/>
</dbReference>
<dbReference type="SUPFAM" id="SSF51430">
    <property type="entry name" value="NAD(P)-linked oxidoreductase"/>
    <property type="match status" value="1"/>
</dbReference>
<sequence length="441" mass="49875">MPLFLSLSGFRIYLPSFSFRQSRLLLSVVAAFVIFILLAVTLHPSTETDNHPVWTTPPQLKLPTAQDSLAAGFDPLSNPVIAKEVAAFRLQYEQKAAGIELDDSLISPVERQQRALRKLADKVRADRKKAVQEKAAKEAAQAADISISDDLPETPTNMSFSAAGLTLKSKVKLSSGFEMPVLGFGVYQSYGEEVINSVYHALKTGYRHIDSATLYENEREVGVAVKKWIHDTGGKREDVFYTTKIWDTDQGYKNAKKAINWSLRQCDLGYIDLYLIHSPYPGRQLRKETWQAMEEAVQEGKIKSIGVSNYGIKHLKEMEEYATIKPAVNQLEVHPFLTRKELVEFCQSHNIVVEAFCPITRGLKFKDSRVQALVQKYKRTPAQIMLRWSLERGLVPLPKSSNPKRIEENSQVFDFSLEPADVESLMTKEYFIVDWDPTNVA</sequence>
<protein>
    <submittedName>
        <fullName evidence="3">NADP-dependent oxidoreductase domain-containing protein</fullName>
    </submittedName>
</protein>
<feature type="domain" description="NADP-dependent oxidoreductase" evidence="2">
    <location>
        <begin position="192"/>
        <end position="425"/>
    </location>
</feature>
<dbReference type="EMBL" id="JBBJBU010000006">
    <property type="protein sequence ID" value="KAK7204958.1"/>
    <property type="molecule type" value="Genomic_DNA"/>
</dbReference>
<dbReference type="Gene3D" id="3.20.20.100">
    <property type="entry name" value="NADP-dependent oxidoreductase domain"/>
    <property type="match status" value="1"/>
</dbReference>
<dbReference type="PROSITE" id="PS00798">
    <property type="entry name" value="ALDOKETO_REDUCTASE_1"/>
    <property type="match status" value="1"/>
</dbReference>
<name>A0ABR1F773_9ASCO</name>
<dbReference type="InterPro" id="IPR020471">
    <property type="entry name" value="AKR"/>
</dbReference>
<reference evidence="3 4" key="1">
    <citation type="submission" date="2024-03" db="EMBL/GenBank/DDBJ databases">
        <title>Genome-scale model development and genomic sequencing of the oleaginous clade Lipomyces.</title>
        <authorList>
            <consortium name="Lawrence Berkeley National Laboratory"/>
            <person name="Czajka J.J."/>
            <person name="Han Y."/>
            <person name="Kim J."/>
            <person name="Mondo S.J."/>
            <person name="Hofstad B.A."/>
            <person name="Robles A."/>
            <person name="Haridas S."/>
            <person name="Riley R."/>
            <person name="LaButti K."/>
            <person name="Pangilinan J."/>
            <person name="Andreopoulos W."/>
            <person name="Lipzen A."/>
            <person name="Yan J."/>
            <person name="Wang M."/>
            <person name="Ng V."/>
            <person name="Grigoriev I.V."/>
            <person name="Spatafora J.W."/>
            <person name="Magnuson J.K."/>
            <person name="Baker S.E."/>
            <person name="Pomraning K.R."/>
        </authorList>
    </citation>
    <scope>NUCLEOTIDE SEQUENCE [LARGE SCALE GENOMIC DNA]</scope>
    <source>
        <strain evidence="3 4">Phaff 52-87</strain>
    </source>
</reference>
<evidence type="ECO:0000256" key="1">
    <source>
        <dbReference type="ARBA" id="ARBA00023002"/>
    </source>
</evidence>
<evidence type="ECO:0000313" key="3">
    <source>
        <dbReference type="EMBL" id="KAK7204958.1"/>
    </source>
</evidence>
<dbReference type="PRINTS" id="PR00069">
    <property type="entry name" value="ALDKETRDTASE"/>
</dbReference>
<dbReference type="GeneID" id="90038162"/>
<dbReference type="Proteomes" id="UP001498771">
    <property type="component" value="Unassembled WGS sequence"/>
</dbReference>
<organism evidence="3 4">
    <name type="scientific">Myxozyma melibiosi</name>
    <dbReference type="NCBI Taxonomy" id="54550"/>
    <lineage>
        <taxon>Eukaryota</taxon>
        <taxon>Fungi</taxon>
        <taxon>Dikarya</taxon>
        <taxon>Ascomycota</taxon>
        <taxon>Saccharomycotina</taxon>
        <taxon>Lipomycetes</taxon>
        <taxon>Lipomycetales</taxon>
        <taxon>Lipomycetaceae</taxon>
        <taxon>Myxozyma</taxon>
    </lineage>
</organism>
<accession>A0ABR1F773</accession>
<dbReference type="PANTHER" id="PTHR43827">
    <property type="entry name" value="2,5-DIKETO-D-GLUCONIC ACID REDUCTASE"/>
    <property type="match status" value="1"/>
</dbReference>